<dbReference type="HOGENOM" id="CLU_3085020_0_0_11"/>
<proteinExistence type="predicted"/>
<dbReference type="AlphaFoldDB" id="S5VEG2"/>
<reference evidence="2" key="1">
    <citation type="submission" date="2012-10" db="EMBL/GenBank/DDBJ databases">
        <title>The complete genome sequence of Streptomyces collinus Tu 365.</title>
        <authorList>
            <person name="Ruckert C."/>
            <person name="Szczepanowski R."/>
            <person name="Goesmann A."/>
            <person name="Pross E.K."/>
            <person name="Musiol E.M."/>
            <person name="Blin K."/>
            <person name="Wohlleben W."/>
            <person name="Puhler A."/>
            <person name="Weber T."/>
            <person name="Kalinowski J."/>
        </authorList>
    </citation>
    <scope>NUCLEOTIDE SEQUENCE [LARGE SCALE GENOMIC DNA]</scope>
    <source>
        <strain evidence="2">DSM 40733 / Tue 365</strain>
    </source>
</reference>
<reference evidence="1 2" key="2">
    <citation type="journal article" date="2013" name="J. Biotechnol.">
        <title>Complete genome sequence of the kirromycin producer Streptomyces collinus Tu 365 consisting of a linear chromosome and two linear plasmids.</title>
        <authorList>
            <person name="Ruckert C."/>
            <person name="Szczepanowski R."/>
            <person name="Albersmeier A."/>
            <person name="Goesmann A."/>
            <person name="Iftime D."/>
            <person name="Musiol E.M."/>
            <person name="Blin K."/>
            <person name="Wohlleben W."/>
            <person name="Puhler A."/>
            <person name="Kalinowski J."/>
            <person name="Weber T."/>
        </authorList>
    </citation>
    <scope>NUCLEOTIDE SEQUENCE [LARGE SCALE GENOMIC DNA]</scope>
    <source>
        <strain evidence="2">DSM 40733 / Tue 365</strain>
    </source>
</reference>
<evidence type="ECO:0000313" key="2">
    <source>
        <dbReference type="Proteomes" id="UP000015423"/>
    </source>
</evidence>
<dbReference type="STRING" id="1214242.B446_33995"/>
<protein>
    <submittedName>
        <fullName evidence="1">Uncharacterized protein</fullName>
    </submittedName>
</protein>
<dbReference type="InterPro" id="IPR021452">
    <property type="entry name" value="DUF3103"/>
</dbReference>
<dbReference type="KEGG" id="sci:B446_33995"/>
<gene>
    <name evidence="1" type="ORF">B446_33995</name>
</gene>
<sequence length="52" mass="6069">MPYLDYDGTVYYPNQILVNWSHYKYNLADVVMMRTTTAPTTSRSPRPSPRPC</sequence>
<dbReference type="PATRIC" id="fig|1214242.5.peg.6965"/>
<organism evidence="1 2">
    <name type="scientific">Streptomyces collinus (strain DSM 40733 / Tue 365)</name>
    <dbReference type="NCBI Taxonomy" id="1214242"/>
    <lineage>
        <taxon>Bacteria</taxon>
        <taxon>Bacillati</taxon>
        <taxon>Actinomycetota</taxon>
        <taxon>Actinomycetes</taxon>
        <taxon>Kitasatosporales</taxon>
        <taxon>Streptomycetaceae</taxon>
        <taxon>Streptomyces</taxon>
    </lineage>
</organism>
<dbReference type="Proteomes" id="UP000015423">
    <property type="component" value="Chromosome"/>
</dbReference>
<dbReference type="EMBL" id="CP006259">
    <property type="protein sequence ID" value="AGS73599.1"/>
    <property type="molecule type" value="Genomic_DNA"/>
</dbReference>
<dbReference type="eggNOG" id="ENOG502Z8J0">
    <property type="taxonomic scope" value="Bacteria"/>
</dbReference>
<keyword evidence="2" id="KW-1185">Reference proteome</keyword>
<evidence type="ECO:0000313" key="1">
    <source>
        <dbReference type="EMBL" id="AGS73599.1"/>
    </source>
</evidence>
<accession>S5VEG2</accession>
<name>S5VEG2_STRC3</name>
<dbReference type="Pfam" id="PF11301">
    <property type="entry name" value="DUF3103"/>
    <property type="match status" value="1"/>
</dbReference>